<reference evidence="3" key="1">
    <citation type="submission" date="2013-09" db="EMBL/GenBank/DDBJ databases">
        <title>Corchorus olitorius genome sequencing.</title>
        <authorList>
            <person name="Alam M."/>
            <person name="Haque M.S."/>
            <person name="Islam M.S."/>
            <person name="Emdad E.M."/>
            <person name="Islam M.M."/>
            <person name="Ahmed B."/>
            <person name="Halim A."/>
            <person name="Hossen Q.M.M."/>
            <person name="Hossain M.Z."/>
            <person name="Ahmed R."/>
            <person name="Khan M.M."/>
            <person name="Islam R."/>
            <person name="Rashid M.M."/>
            <person name="Khan S.A."/>
            <person name="Rahman M.S."/>
            <person name="Alam M."/>
            <person name="Yahiya A.S."/>
            <person name="Khan M.S."/>
            <person name="Azam M.S."/>
            <person name="Haque T."/>
            <person name="Lashkar M.Z.H."/>
            <person name="Akhand A.I."/>
            <person name="Morshed G."/>
            <person name="Roy S."/>
            <person name="Uddin K.S."/>
            <person name="Rabeya T."/>
            <person name="Hossain A.S."/>
            <person name="Chowdhury A."/>
            <person name="Snigdha A.R."/>
            <person name="Mortoza M.S."/>
            <person name="Matin S.A."/>
            <person name="Hoque S.M.E."/>
            <person name="Islam M.K."/>
            <person name="Roy D.K."/>
            <person name="Haider R."/>
            <person name="Moosa M.M."/>
            <person name="Elias S.M."/>
            <person name="Hasan A.M."/>
            <person name="Jahan S."/>
            <person name="Shafiuddin M."/>
            <person name="Mahmood N."/>
            <person name="Shommy N.S."/>
        </authorList>
    </citation>
    <scope>NUCLEOTIDE SEQUENCE [LARGE SCALE GENOMIC DNA]</scope>
    <source>
        <strain evidence="3">cv. O-4</strain>
    </source>
</reference>
<dbReference type="AlphaFoldDB" id="A0A1R3L2F4"/>
<keyword evidence="3" id="KW-1185">Reference proteome</keyword>
<comment type="caution">
    <text evidence="2">The sequence shown here is derived from an EMBL/GenBank/DDBJ whole genome shotgun (WGS) entry which is preliminary data.</text>
</comment>
<organism evidence="2 3">
    <name type="scientific">Corchorus olitorius</name>
    <dbReference type="NCBI Taxonomy" id="93759"/>
    <lineage>
        <taxon>Eukaryota</taxon>
        <taxon>Viridiplantae</taxon>
        <taxon>Streptophyta</taxon>
        <taxon>Embryophyta</taxon>
        <taxon>Tracheophyta</taxon>
        <taxon>Spermatophyta</taxon>
        <taxon>Magnoliopsida</taxon>
        <taxon>eudicotyledons</taxon>
        <taxon>Gunneridae</taxon>
        <taxon>Pentapetalae</taxon>
        <taxon>rosids</taxon>
        <taxon>malvids</taxon>
        <taxon>Malvales</taxon>
        <taxon>Malvaceae</taxon>
        <taxon>Grewioideae</taxon>
        <taxon>Apeibeae</taxon>
        <taxon>Corchorus</taxon>
    </lineage>
</organism>
<name>A0A1R3L2F4_9ROSI</name>
<dbReference type="Proteomes" id="UP000187203">
    <property type="component" value="Unassembled WGS sequence"/>
</dbReference>
<accession>A0A1R3L2F4</accession>
<feature type="region of interest" description="Disordered" evidence="1">
    <location>
        <begin position="183"/>
        <end position="212"/>
    </location>
</feature>
<evidence type="ECO:0000313" key="2">
    <source>
        <dbReference type="EMBL" id="OMP13469.1"/>
    </source>
</evidence>
<dbReference type="EMBL" id="AWUE01004209">
    <property type="protein sequence ID" value="OMP13469.1"/>
    <property type="molecule type" value="Genomic_DNA"/>
</dbReference>
<protein>
    <submittedName>
        <fullName evidence="2">Uncharacterized protein</fullName>
    </submittedName>
</protein>
<sequence length="284" mass="30619">MPCSERCRSATSSRPSTCMRCDRSPPAMAWAMRRASTSGRQMEFMFSSLGKQLVGLGELRHGLGAHAVGDGGAVVAAGLQLARDACELAAVSVEPLHDVGGQLVVLVLSAILEAGSHFLGAVQALQPGRMRLLHAFGLLILDDHVLLVLADVAHLAAQLGHGAHFREGVADELLAHRVDAEHAQHARTAQQAQQTQYDADGPQHANPDGEPAHERIEFHDCLPLIPPARRCERAMNETKRSKAITERNRSNCNSQRRQRFNNKAFASTLTELSAMAAPATTGLR</sequence>
<evidence type="ECO:0000256" key="1">
    <source>
        <dbReference type="SAM" id="MobiDB-lite"/>
    </source>
</evidence>
<feature type="compositionally biased region" description="Low complexity" evidence="1">
    <location>
        <begin position="186"/>
        <end position="200"/>
    </location>
</feature>
<proteinExistence type="predicted"/>
<evidence type="ECO:0000313" key="3">
    <source>
        <dbReference type="Proteomes" id="UP000187203"/>
    </source>
</evidence>
<gene>
    <name evidence="2" type="ORF">COLO4_01625</name>
</gene>